<sequence length="115" mass="13064">MRRNWIYNIKDGTSALLDTREDITNVFVRKFERLYSSEEMEAIRFAFQASSKSDFSTRSIESDSALAISSVTGSATNCPWSLRNIKMDCDRLSPKSSRSQTSPDLIDRVTLRAIT</sequence>
<accession>W9RZ75</accession>
<evidence type="ECO:0000313" key="2">
    <source>
        <dbReference type="Proteomes" id="UP000030645"/>
    </source>
</evidence>
<organism evidence="1 2">
    <name type="scientific">Morus notabilis</name>
    <dbReference type="NCBI Taxonomy" id="981085"/>
    <lineage>
        <taxon>Eukaryota</taxon>
        <taxon>Viridiplantae</taxon>
        <taxon>Streptophyta</taxon>
        <taxon>Embryophyta</taxon>
        <taxon>Tracheophyta</taxon>
        <taxon>Spermatophyta</taxon>
        <taxon>Magnoliopsida</taxon>
        <taxon>eudicotyledons</taxon>
        <taxon>Gunneridae</taxon>
        <taxon>Pentapetalae</taxon>
        <taxon>rosids</taxon>
        <taxon>fabids</taxon>
        <taxon>Rosales</taxon>
        <taxon>Moraceae</taxon>
        <taxon>Moreae</taxon>
        <taxon>Morus</taxon>
    </lineage>
</organism>
<protein>
    <submittedName>
        <fullName evidence="1">Uncharacterized protein</fullName>
    </submittedName>
</protein>
<proteinExistence type="predicted"/>
<reference evidence="2" key="1">
    <citation type="submission" date="2013-01" db="EMBL/GenBank/DDBJ databases">
        <title>Draft Genome Sequence of a Mulberry Tree, Morus notabilis C.K. Schneid.</title>
        <authorList>
            <person name="He N."/>
            <person name="Zhao S."/>
        </authorList>
    </citation>
    <scope>NUCLEOTIDE SEQUENCE</scope>
</reference>
<keyword evidence="2" id="KW-1185">Reference proteome</keyword>
<dbReference type="AlphaFoldDB" id="W9RZ75"/>
<dbReference type="Proteomes" id="UP000030645">
    <property type="component" value="Unassembled WGS sequence"/>
</dbReference>
<name>W9RZ75_9ROSA</name>
<evidence type="ECO:0000313" key="1">
    <source>
        <dbReference type="EMBL" id="EXB79634.1"/>
    </source>
</evidence>
<gene>
    <name evidence="1" type="ORF">L484_011574</name>
</gene>
<dbReference type="EMBL" id="KE344789">
    <property type="protein sequence ID" value="EXB79634.1"/>
    <property type="molecule type" value="Genomic_DNA"/>
</dbReference>